<sequence length="171" mass="17867">MANPSTPVKVPPSAANYTAATLDPDLRSQINSILIKEGHVTRIQEQLLHALNSNQANWPTVIQNHALSLLRSGEVTSFPALLNRVLEDVRHDTALAPNTNGTSKGVNGASEENGGAVNGKKKEATNGATNNGTGPGGRPSLAVPQAVVDEALKATRDCLEAVCEIDENGTT</sequence>
<protein>
    <submittedName>
        <fullName evidence="2">Uncharacterized protein</fullName>
    </submittedName>
</protein>
<proteinExistence type="predicted"/>
<evidence type="ECO:0000313" key="2">
    <source>
        <dbReference type="EMBL" id="KAK3905593.1"/>
    </source>
</evidence>
<evidence type="ECO:0000256" key="1">
    <source>
        <dbReference type="SAM" id="MobiDB-lite"/>
    </source>
</evidence>
<comment type="caution">
    <text evidence="2">The sequence shown here is derived from an EMBL/GenBank/DDBJ whole genome shotgun (WGS) entry which is preliminary data.</text>
</comment>
<dbReference type="Proteomes" id="UP001303889">
    <property type="component" value="Unassembled WGS sequence"/>
</dbReference>
<dbReference type="EMBL" id="MU855353">
    <property type="protein sequence ID" value="KAK3905593.1"/>
    <property type="molecule type" value="Genomic_DNA"/>
</dbReference>
<name>A0AAN6MSG9_9PEZI</name>
<feature type="compositionally biased region" description="Polar residues" evidence="1">
    <location>
        <begin position="96"/>
        <end position="105"/>
    </location>
</feature>
<organism evidence="2 3">
    <name type="scientific">Staphylotrichum tortipilum</name>
    <dbReference type="NCBI Taxonomy" id="2831512"/>
    <lineage>
        <taxon>Eukaryota</taxon>
        <taxon>Fungi</taxon>
        <taxon>Dikarya</taxon>
        <taxon>Ascomycota</taxon>
        <taxon>Pezizomycotina</taxon>
        <taxon>Sordariomycetes</taxon>
        <taxon>Sordariomycetidae</taxon>
        <taxon>Sordariales</taxon>
        <taxon>Chaetomiaceae</taxon>
        <taxon>Staphylotrichum</taxon>
    </lineage>
</organism>
<evidence type="ECO:0000313" key="3">
    <source>
        <dbReference type="Proteomes" id="UP001303889"/>
    </source>
</evidence>
<keyword evidence="3" id="KW-1185">Reference proteome</keyword>
<dbReference type="AlphaFoldDB" id="A0AAN6MSG9"/>
<reference evidence="2" key="2">
    <citation type="submission" date="2023-05" db="EMBL/GenBank/DDBJ databases">
        <authorList>
            <consortium name="Lawrence Berkeley National Laboratory"/>
            <person name="Steindorff A."/>
            <person name="Hensen N."/>
            <person name="Bonometti L."/>
            <person name="Westerberg I."/>
            <person name="Brannstrom I.O."/>
            <person name="Guillou S."/>
            <person name="Cros-Aarteil S."/>
            <person name="Calhoun S."/>
            <person name="Haridas S."/>
            <person name="Kuo A."/>
            <person name="Mondo S."/>
            <person name="Pangilinan J."/>
            <person name="Riley R."/>
            <person name="Labutti K."/>
            <person name="Andreopoulos B."/>
            <person name="Lipzen A."/>
            <person name="Chen C."/>
            <person name="Yanf M."/>
            <person name="Daum C."/>
            <person name="Ng V."/>
            <person name="Clum A."/>
            <person name="Ohm R."/>
            <person name="Martin F."/>
            <person name="Silar P."/>
            <person name="Natvig D."/>
            <person name="Lalanne C."/>
            <person name="Gautier V."/>
            <person name="Ament-Velasquez S.L."/>
            <person name="Kruys A."/>
            <person name="Hutchinson M.I."/>
            <person name="Powell A.J."/>
            <person name="Barry K."/>
            <person name="Miller A.N."/>
            <person name="Grigoriev I.V."/>
            <person name="Debuchy R."/>
            <person name="Gladieux P."/>
            <person name="Thoren M.H."/>
            <person name="Johannesson H."/>
        </authorList>
    </citation>
    <scope>NUCLEOTIDE SEQUENCE</scope>
    <source>
        <strain evidence="2">CBS 103.79</strain>
    </source>
</reference>
<accession>A0AAN6MSG9</accession>
<feature type="region of interest" description="Disordered" evidence="1">
    <location>
        <begin position="94"/>
        <end position="141"/>
    </location>
</feature>
<reference evidence="2" key="1">
    <citation type="journal article" date="2023" name="Mol. Phylogenet. Evol.">
        <title>Genome-scale phylogeny and comparative genomics of the fungal order Sordariales.</title>
        <authorList>
            <person name="Hensen N."/>
            <person name="Bonometti L."/>
            <person name="Westerberg I."/>
            <person name="Brannstrom I.O."/>
            <person name="Guillou S."/>
            <person name="Cros-Aarteil S."/>
            <person name="Calhoun S."/>
            <person name="Haridas S."/>
            <person name="Kuo A."/>
            <person name="Mondo S."/>
            <person name="Pangilinan J."/>
            <person name="Riley R."/>
            <person name="LaButti K."/>
            <person name="Andreopoulos B."/>
            <person name="Lipzen A."/>
            <person name="Chen C."/>
            <person name="Yan M."/>
            <person name="Daum C."/>
            <person name="Ng V."/>
            <person name="Clum A."/>
            <person name="Steindorff A."/>
            <person name="Ohm R.A."/>
            <person name="Martin F."/>
            <person name="Silar P."/>
            <person name="Natvig D.O."/>
            <person name="Lalanne C."/>
            <person name="Gautier V."/>
            <person name="Ament-Velasquez S.L."/>
            <person name="Kruys A."/>
            <person name="Hutchinson M.I."/>
            <person name="Powell A.J."/>
            <person name="Barry K."/>
            <person name="Miller A.N."/>
            <person name="Grigoriev I.V."/>
            <person name="Debuchy R."/>
            <person name="Gladieux P."/>
            <person name="Hiltunen Thoren M."/>
            <person name="Johannesson H."/>
        </authorList>
    </citation>
    <scope>NUCLEOTIDE SEQUENCE</scope>
    <source>
        <strain evidence="2">CBS 103.79</strain>
    </source>
</reference>
<gene>
    <name evidence="2" type="ORF">C8A05DRAFT_41498</name>
</gene>